<gene>
    <name evidence="2" type="ORF">H8S17_02405</name>
</gene>
<dbReference type="AlphaFoldDB" id="A0A923LLM1"/>
<reference evidence="2" key="1">
    <citation type="submission" date="2020-08" db="EMBL/GenBank/DDBJ databases">
        <title>Genome public.</title>
        <authorList>
            <person name="Liu C."/>
            <person name="Sun Q."/>
        </authorList>
    </citation>
    <scope>NUCLEOTIDE SEQUENCE</scope>
    <source>
        <strain evidence="2">BX1005</strain>
    </source>
</reference>
<protein>
    <submittedName>
        <fullName evidence="2">Conjugal transfer protein TraX</fullName>
    </submittedName>
</protein>
<keyword evidence="3" id="KW-1185">Reference proteome</keyword>
<feature type="transmembrane region" description="Helical" evidence="1">
    <location>
        <begin position="201"/>
        <end position="227"/>
    </location>
</feature>
<dbReference type="Pfam" id="PF05857">
    <property type="entry name" value="TraX"/>
    <property type="match status" value="1"/>
</dbReference>
<dbReference type="RefSeq" id="WP_186866069.1">
    <property type="nucleotide sequence ID" value="NZ_JACOPH010000001.1"/>
</dbReference>
<name>A0A923LLM1_9FIRM</name>
<keyword evidence="1" id="KW-0472">Membrane</keyword>
<proteinExistence type="predicted"/>
<sequence>MTNSNPTTTPWGISGSTLKIIALVTMLTDHIGAAIIEPVLIQKAERMHIQWGSYSDLILIDKTLGTAYIAMRYIGRIAFPIFCFLLVEGFLHTRNVRRYAFRLFLFALISEIPFDLAFHHQLFCMDYQNVFFTLFIGLLVITALQAVMIHMTEHISFRILFCLISIFSGMYFASLLNTDYGAMGVLTILLIYIFRNNRLHAAAAACLCLIAMNTIEATSLLCIPLITHYNGKRGLQLKYVFYAFYPVHLLILYCIYQLLF</sequence>
<evidence type="ECO:0000256" key="1">
    <source>
        <dbReference type="SAM" id="Phobius"/>
    </source>
</evidence>
<organism evidence="2 3">
    <name type="scientific">Roseburia zhanii</name>
    <dbReference type="NCBI Taxonomy" id="2763064"/>
    <lineage>
        <taxon>Bacteria</taxon>
        <taxon>Bacillati</taxon>
        <taxon>Bacillota</taxon>
        <taxon>Clostridia</taxon>
        <taxon>Lachnospirales</taxon>
        <taxon>Lachnospiraceae</taxon>
        <taxon>Roseburia</taxon>
    </lineage>
</organism>
<keyword evidence="1" id="KW-0812">Transmembrane</keyword>
<feature type="transmembrane region" description="Helical" evidence="1">
    <location>
        <begin position="130"/>
        <end position="149"/>
    </location>
</feature>
<comment type="caution">
    <text evidence="2">The sequence shown here is derived from an EMBL/GenBank/DDBJ whole genome shotgun (WGS) entry which is preliminary data.</text>
</comment>
<accession>A0A923LLM1</accession>
<feature type="transmembrane region" description="Helical" evidence="1">
    <location>
        <begin position="73"/>
        <end position="93"/>
    </location>
</feature>
<evidence type="ECO:0000313" key="2">
    <source>
        <dbReference type="EMBL" id="MBC5713072.1"/>
    </source>
</evidence>
<feature type="transmembrane region" description="Helical" evidence="1">
    <location>
        <begin position="20"/>
        <end position="41"/>
    </location>
</feature>
<evidence type="ECO:0000313" key="3">
    <source>
        <dbReference type="Proteomes" id="UP000606720"/>
    </source>
</evidence>
<feature type="transmembrane region" description="Helical" evidence="1">
    <location>
        <begin position="180"/>
        <end position="195"/>
    </location>
</feature>
<dbReference type="Proteomes" id="UP000606720">
    <property type="component" value="Unassembled WGS sequence"/>
</dbReference>
<feature type="transmembrane region" description="Helical" evidence="1">
    <location>
        <begin position="239"/>
        <end position="259"/>
    </location>
</feature>
<dbReference type="EMBL" id="JACOPH010000001">
    <property type="protein sequence ID" value="MBC5713072.1"/>
    <property type="molecule type" value="Genomic_DNA"/>
</dbReference>
<keyword evidence="1" id="KW-1133">Transmembrane helix</keyword>
<dbReference type="InterPro" id="IPR008875">
    <property type="entry name" value="TraX"/>
</dbReference>